<protein>
    <submittedName>
        <fullName evidence="1">Uncharacterized protein</fullName>
    </submittedName>
</protein>
<reference evidence="1" key="1">
    <citation type="submission" date="2021-12" db="EMBL/GenBank/DDBJ databases">
        <authorList>
            <person name="Zaccaron A."/>
            <person name="Stergiopoulos I."/>
        </authorList>
    </citation>
    <scope>NUCLEOTIDE SEQUENCE</scope>
    <source>
        <strain evidence="1">Race5_Kim</strain>
    </source>
</reference>
<accession>A0A9Q8PBD0</accession>
<reference evidence="1" key="2">
    <citation type="journal article" date="2022" name="Microb. Genom.">
        <title>A chromosome-scale genome assembly of the tomato pathogen Cladosporium fulvum reveals a compartmentalized genome architecture and the presence of a dispensable chromosome.</title>
        <authorList>
            <person name="Zaccaron A.Z."/>
            <person name="Chen L.H."/>
            <person name="Samaras A."/>
            <person name="Stergiopoulos I."/>
        </authorList>
    </citation>
    <scope>NUCLEOTIDE SEQUENCE</scope>
    <source>
        <strain evidence="1">Race5_Kim</strain>
    </source>
</reference>
<dbReference type="AlphaFoldDB" id="A0A9Q8PBD0"/>
<proteinExistence type="predicted"/>
<gene>
    <name evidence="1" type="ORF">CLAFUR5_06710</name>
</gene>
<dbReference type="GeneID" id="71986588"/>
<organism evidence="1 2">
    <name type="scientific">Passalora fulva</name>
    <name type="common">Tomato leaf mold</name>
    <name type="synonym">Cladosporium fulvum</name>
    <dbReference type="NCBI Taxonomy" id="5499"/>
    <lineage>
        <taxon>Eukaryota</taxon>
        <taxon>Fungi</taxon>
        <taxon>Dikarya</taxon>
        <taxon>Ascomycota</taxon>
        <taxon>Pezizomycotina</taxon>
        <taxon>Dothideomycetes</taxon>
        <taxon>Dothideomycetidae</taxon>
        <taxon>Mycosphaerellales</taxon>
        <taxon>Mycosphaerellaceae</taxon>
        <taxon>Fulvia</taxon>
    </lineage>
</organism>
<dbReference type="OrthoDB" id="2980193at2759"/>
<dbReference type="Gene3D" id="1.25.40.20">
    <property type="entry name" value="Ankyrin repeat-containing domain"/>
    <property type="match status" value="1"/>
</dbReference>
<sequence length="80" mass="8819">MVRFLAAESGADFSAQDYMGNTASHYLASYKIVNKKALNFLLSFTEAAKSWATVENEAGYTTADLYELGQLVSEVRELEA</sequence>
<dbReference type="EMBL" id="CP090168">
    <property type="protein sequence ID" value="UJO19333.1"/>
    <property type="molecule type" value="Genomic_DNA"/>
</dbReference>
<evidence type="ECO:0000313" key="2">
    <source>
        <dbReference type="Proteomes" id="UP000756132"/>
    </source>
</evidence>
<dbReference type="KEGG" id="ffu:CLAFUR5_06710"/>
<evidence type="ECO:0000313" key="1">
    <source>
        <dbReference type="EMBL" id="UJO19333.1"/>
    </source>
</evidence>
<dbReference type="InterPro" id="IPR036770">
    <property type="entry name" value="Ankyrin_rpt-contain_sf"/>
</dbReference>
<name>A0A9Q8PBD0_PASFU</name>
<dbReference type="RefSeq" id="XP_047763699.1">
    <property type="nucleotide sequence ID" value="XM_047905858.1"/>
</dbReference>
<keyword evidence="2" id="KW-1185">Reference proteome</keyword>
<dbReference type="Proteomes" id="UP000756132">
    <property type="component" value="Chromosome 6"/>
</dbReference>